<keyword evidence="1" id="KW-0812">Transmembrane</keyword>
<evidence type="ECO:0000313" key="2">
    <source>
        <dbReference type="EMBL" id="KKN14836.1"/>
    </source>
</evidence>
<name>A0A0F9QNY7_9ZZZZ</name>
<sequence>MGLWEKVLIFSLWAAIAAKPGAPDPTMPTFLTPLEFMVIWVGLGIWAFLMFRFPPKKR</sequence>
<keyword evidence="1" id="KW-1133">Transmembrane helix</keyword>
<comment type="caution">
    <text evidence="2">The sequence shown here is derived from an EMBL/GenBank/DDBJ whole genome shotgun (WGS) entry which is preliminary data.</text>
</comment>
<reference evidence="2" key="1">
    <citation type="journal article" date="2015" name="Nature">
        <title>Complex archaea that bridge the gap between prokaryotes and eukaryotes.</title>
        <authorList>
            <person name="Spang A."/>
            <person name="Saw J.H."/>
            <person name="Jorgensen S.L."/>
            <person name="Zaremba-Niedzwiedzka K."/>
            <person name="Martijn J."/>
            <person name="Lind A.E."/>
            <person name="van Eijk R."/>
            <person name="Schleper C."/>
            <person name="Guy L."/>
            <person name="Ettema T.J."/>
        </authorList>
    </citation>
    <scope>NUCLEOTIDE SEQUENCE</scope>
</reference>
<evidence type="ECO:0000256" key="1">
    <source>
        <dbReference type="SAM" id="Phobius"/>
    </source>
</evidence>
<protein>
    <submittedName>
        <fullName evidence="2">Uncharacterized protein</fullName>
    </submittedName>
</protein>
<keyword evidence="1" id="KW-0472">Membrane</keyword>
<proteinExistence type="predicted"/>
<dbReference type="EMBL" id="LAZR01003778">
    <property type="protein sequence ID" value="KKN14836.1"/>
    <property type="molecule type" value="Genomic_DNA"/>
</dbReference>
<accession>A0A0F9QNY7</accession>
<gene>
    <name evidence="2" type="ORF">LCGC14_0992160</name>
</gene>
<dbReference type="AlphaFoldDB" id="A0A0F9QNY7"/>
<organism evidence="2">
    <name type="scientific">marine sediment metagenome</name>
    <dbReference type="NCBI Taxonomy" id="412755"/>
    <lineage>
        <taxon>unclassified sequences</taxon>
        <taxon>metagenomes</taxon>
        <taxon>ecological metagenomes</taxon>
    </lineage>
</organism>
<feature type="transmembrane region" description="Helical" evidence="1">
    <location>
        <begin position="33"/>
        <end position="53"/>
    </location>
</feature>